<dbReference type="PANTHER" id="PTHR12145:SF36">
    <property type="entry name" value="MANNAN ENDO-1,6-ALPHA-MANNOSIDASE DCW1"/>
    <property type="match status" value="1"/>
</dbReference>
<evidence type="ECO:0000256" key="7">
    <source>
        <dbReference type="ARBA" id="ARBA00023136"/>
    </source>
</evidence>
<dbReference type="AlphaFoldDB" id="A0A6G1LH64"/>
<keyword evidence="8" id="KW-0325">Glycoprotein</keyword>
<dbReference type="GO" id="GO:0009272">
    <property type="term" value="P:fungal-type cell wall biogenesis"/>
    <property type="evidence" value="ECO:0007669"/>
    <property type="project" value="TreeGrafter"/>
</dbReference>
<evidence type="ECO:0000256" key="2">
    <source>
        <dbReference type="ARBA" id="ARBA00004308"/>
    </source>
</evidence>
<proteinExistence type="inferred from homology"/>
<feature type="signal peptide" evidence="13">
    <location>
        <begin position="1"/>
        <end position="21"/>
    </location>
</feature>
<evidence type="ECO:0000256" key="12">
    <source>
        <dbReference type="SAM" id="Phobius"/>
    </source>
</evidence>
<dbReference type="SUPFAM" id="SSF48208">
    <property type="entry name" value="Six-hairpin glycosidases"/>
    <property type="match status" value="1"/>
</dbReference>
<accession>A0A6G1LH64</accession>
<feature type="region of interest" description="Disordered" evidence="11">
    <location>
        <begin position="406"/>
        <end position="429"/>
    </location>
</feature>
<dbReference type="FunFam" id="1.50.10.20:FF:000006">
    <property type="entry name" value="Mannan endo-1,6-alpha-mannosidase"/>
    <property type="match status" value="1"/>
</dbReference>
<reference evidence="14" key="1">
    <citation type="journal article" date="2020" name="Stud. Mycol.">
        <title>101 Dothideomycetes genomes: a test case for predicting lifestyles and emergence of pathogens.</title>
        <authorList>
            <person name="Haridas S."/>
            <person name="Albert R."/>
            <person name="Binder M."/>
            <person name="Bloem J."/>
            <person name="Labutti K."/>
            <person name="Salamov A."/>
            <person name="Andreopoulos B."/>
            <person name="Baker S."/>
            <person name="Barry K."/>
            <person name="Bills G."/>
            <person name="Bluhm B."/>
            <person name="Cannon C."/>
            <person name="Castanera R."/>
            <person name="Culley D."/>
            <person name="Daum C."/>
            <person name="Ezra D."/>
            <person name="Gonzalez J."/>
            <person name="Henrissat B."/>
            <person name="Kuo A."/>
            <person name="Liang C."/>
            <person name="Lipzen A."/>
            <person name="Lutzoni F."/>
            <person name="Magnuson J."/>
            <person name="Mondo S."/>
            <person name="Nolan M."/>
            <person name="Ohm R."/>
            <person name="Pangilinan J."/>
            <person name="Park H.-J."/>
            <person name="Ramirez L."/>
            <person name="Alfaro M."/>
            <person name="Sun H."/>
            <person name="Tritt A."/>
            <person name="Yoshinaga Y."/>
            <person name="Zwiers L.-H."/>
            <person name="Turgeon B."/>
            <person name="Goodwin S."/>
            <person name="Spatafora J."/>
            <person name="Crous P."/>
            <person name="Grigoriev I."/>
        </authorList>
    </citation>
    <scope>NUCLEOTIDE SEQUENCE</scope>
    <source>
        <strain evidence="14">CBS 116005</strain>
    </source>
</reference>
<protein>
    <recommendedName>
        <fullName evidence="4 10">Mannan endo-1,6-alpha-mannosidase</fullName>
        <ecNumber evidence="4 10">3.2.1.101</ecNumber>
    </recommendedName>
</protein>
<dbReference type="EMBL" id="ML995815">
    <property type="protein sequence ID" value="KAF2772291.1"/>
    <property type="molecule type" value="Genomic_DNA"/>
</dbReference>
<dbReference type="GO" id="GO:0008496">
    <property type="term" value="F:mannan endo-1,6-alpha-mannosidase activity"/>
    <property type="evidence" value="ECO:0007669"/>
    <property type="project" value="UniProtKB-UniRule"/>
</dbReference>
<dbReference type="Gene3D" id="1.50.10.20">
    <property type="match status" value="1"/>
</dbReference>
<keyword evidence="6 10" id="KW-0378">Hydrolase</keyword>
<evidence type="ECO:0000256" key="10">
    <source>
        <dbReference type="PIRNR" id="PIRNR016302"/>
    </source>
</evidence>
<evidence type="ECO:0000256" key="1">
    <source>
        <dbReference type="ARBA" id="ARBA00001452"/>
    </source>
</evidence>
<dbReference type="Pfam" id="PF03663">
    <property type="entry name" value="Glyco_hydro_76"/>
    <property type="match status" value="1"/>
</dbReference>
<dbReference type="GO" id="GO:0012505">
    <property type="term" value="C:endomembrane system"/>
    <property type="evidence" value="ECO:0007669"/>
    <property type="project" value="UniProtKB-SubCell"/>
</dbReference>
<keyword evidence="7 12" id="KW-0472">Membrane</keyword>
<evidence type="ECO:0000256" key="9">
    <source>
        <dbReference type="ARBA" id="ARBA00023295"/>
    </source>
</evidence>
<evidence type="ECO:0000256" key="11">
    <source>
        <dbReference type="SAM" id="MobiDB-lite"/>
    </source>
</evidence>
<keyword evidence="12" id="KW-0812">Transmembrane</keyword>
<sequence length="466" mass="50194">MRLSIATAWLSLGAVWDTAQAITLDYTSADSIKTAAAQVAYGTMKYYTGNDTGDVPGNLPSPYYWWEAGAMFMTIIDYWYYTGDDTYNSETVQAIDWQAGTTGNFMPSNQTADEGNDDQVFWAFAAMAAAESNFESPASGYPSWVAMAQAVFNEQAGRWDTQTCEGGLRWQIFPTNNGYEYRNAISNGGFFMLASRLARYTGNDTYTAWAEKAWDWVYSGGGSVLLDNSTYQINDGTSDLANCTDADHTQWSYNYGVYLGGLAYLYNHTSNATWLPHIQGVLNKTLATFFPTDMGPHIFVEVTCEPYGTCTTDDWTFKGFTSRWLAVTAQLVPSVADQIWPYLQTSGKGAAGQCDGGTDGITCGFEWNTTTWDGTYGVGQQMSALSAIGATMLALTDNGLDAPYTTDTGGTSVSDPSAGTDKSSDSGESAIYTDTITTGDRAGAGILTAMALILTLGGAAWLVTGA</sequence>
<dbReference type="PANTHER" id="PTHR12145">
    <property type="entry name" value="MANNAN ENDO-1,6-ALPHA-MANNOSIDASE DCW1"/>
    <property type="match status" value="1"/>
</dbReference>
<feature type="chain" id="PRO_5026185069" description="Mannan endo-1,6-alpha-mannosidase" evidence="13">
    <location>
        <begin position="22"/>
        <end position="466"/>
    </location>
</feature>
<name>A0A6G1LH64_9PEZI</name>
<feature type="compositionally biased region" description="Polar residues" evidence="11">
    <location>
        <begin position="406"/>
        <end position="421"/>
    </location>
</feature>
<dbReference type="InterPro" id="IPR008928">
    <property type="entry name" value="6-hairpin_glycosidase_sf"/>
</dbReference>
<evidence type="ECO:0000256" key="5">
    <source>
        <dbReference type="ARBA" id="ARBA00022729"/>
    </source>
</evidence>
<comment type="catalytic activity">
    <reaction evidence="1 10">
        <text>Random hydrolysis of (1-&gt;6)-alpha-D-mannosidic linkages in unbranched (1-&gt;6)-mannans.</text>
        <dbReference type="EC" id="3.2.1.101"/>
    </reaction>
</comment>
<dbReference type="GO" id="GO:0016052">
    <property type="term" value="P:carbohydrate catabolic process"/>
    <property type="evidence" value="ECO:0007669"/>
    <property type="project" value="InterPro"/>
</dbReference>
<keyword evidence="15" id="KW-1185">Reference proteome</keyword>
<dbReference type="InterPro" id="IPR005198">
    <property type="entry name" value="Glyco_hydro_76"/>
</dbReference>
<evidence type="ECO:0000313" key="14">
    <source>
        <dbReference type="EMBL" id="KAF2772291.1"/>
    </source>
</evidence>
<keyword evidence="12" id="KW-1133">Transmembrane helix</keyword>
<evidence type="ECO:0000256" key="8">
    <source>
        <dbReference type="ARBA" id="ARBA00023180"/>
    </source>
</evidence>
<dbReference type="Proteomes" id="UP000799436">
    <property type="component" value="Unassembled WGS sequence"/>
</dbReference>
<evidence type="ECO:0000256" key="6">
    <source>
        <dbReference type="ARBA" id="ARBA00022801"/>
    </source>
</evidence>
<dbReference type="OrthoDB" id="4187847at2759"/>
<gene>
    <name evidence="14" type="ORF">EJ03DRAFT_201198</name>
</gene>
<evidence type="ECO:0000256" key="13">
    <source>
        <dbReference type="SAM" id="SignalP"/>
    </source>
</evidence>
<dbReference type="EC" id="3.2.1.101" evidence="4 10"/>
<evidence type="ECO:0000313" key="15">
    <source>
        <dbReference type="Proteomes" id="UP000799436"/>
    </source>
</evidence>
<evidence type="ECO:0000256" key="4">
    <source>
        <dbReference type="ARBA" id="ARBA00012350"/>
    </source>
</evidence>
<keyword evidence="5 13" id="KW-0732">Signal</keyword>
<evidence type="ECO:0000256" key="3">
    <source>
        <dbReference type="ARBA" id="ARBA00009699"/>
    </source>
</evidence>
<comment type="similarity">
    <text evidence="3 10">Belongs to the glycosyl hydrolase 76 family.</text>
</comment>
<dbReference type="InterPro" id="IPR014480">
    <property type="entry name" value="Mannan-1_6-alpha_mannosidase"/>
</dbReference>
<comment type="subcellular location">
    <subcellularLocation>
        <location evidence="2">Endomembrane system</location>
    </subcellularLocation>
</comment>
<organism evidence="14 15">
    <name type="scientific">Teratosphaeria nubilosa</name>
    <dbReference type="NCBI Taxonomy" id="161662"/>
    <lineage>
        <taxon>Eukaryota</taxon>
        <taxon>Fungi</taxon>
        <taxon>Dikarya</taxon>
        <taxon>Ascomycota</taxon>
        <taxon>Pezizomycotina</taxon>
        <taxon>Dothideomycetes</taxon>
        <taxon>Dothideomycetidae</taxon>
        <taxon>Mycosphaerellales</taxon>
        <taxon>Teratosphaeriaceae</taxon>
        <taxon>Teratosphaeria</taxon>
    </lineage>
</organism>
<keyword evidence="9 10" id="KW-0326">Glycosidase</keyword>
<feature type="transmembrane region" description="Helical" evidence="12">
    <location>
        <begin position="442"/>
        <end position="463"/>
    </location>
</feature>
<dbReference type="PIRSF" id="PIRSF016302">
    <property type="entry name" value="Man_a_manosd"/>
    <property type="match status" value="1"/>
</dbReference>